<sequence length="42" mass="4792">MTDITKAPELLLAQSNIRLKTNSNWNLLFYSPVFKNSIHDTG</sequence>
<reference evidence="1 2" key="1">
    <citation type="journal article" date="2023" name="bioRxiv">
        <title>An intranuclear bacterial parasite of deep-sea mussels expresses apoptosis inhibitors acquired from its host.</title>
        <authorList>
            <person name="Gonzalez Porras M.A."/>
            <person name="Assie A."/>
            <person name="Tietjen M."/>
            <person name="Violette M."/>
            <person name="Kleiner M."/>
            <person name="Gruber-Vodicka H."/>
            <person name="Dubilier N."/>
            <person name="Leisch N."/>
        </authorList>
    </citation>
    <scope>NUCLEOTIDE SEQUENCE [LARGE SCALE GENOMIC DNA]</scope>
    <source>
        <strain evidence="1">IAP13</strain>
    </source>
</reference>
<evidence type="ECO:0000313" key="1">
    <source>
        <dbReference type="EMBL" id="MDP0587897.1"/>
    </source>
</evidence>
<dbReference type="AlphaFoldDB" id="A0AA90NJW0"/>
<keyword evidence="2" id="KW-1185">Reference proteome</keyword>
<gene>
    <name evidence="1" type="ORF">QS748_01265</name>
</gene>
<accession>A0AA90NJW0</accession>
<name>A0AA90NJW0_9GAMM</name>
<dbReference type="Proteomes" id="UP001178148">
    <property type="component" value="Unassembled WGS sequence"/>
</dbReference>
<organism evidence="1 2">
    <name type="scientific">Candidatus Endonucleibacter bathymodioli</name>
    <dbReference type="NCBI Taxonomy" id="539814"/>
    <lineage>
        <taxon>Bacteria</taxon>
        <taxon>Pseudomonadati</taxon>
        <taxon>Pseudomonadota</taxon>
        <taxon>Gammaproteobacteria</taxon>
        <taxon>Oceanospirillales</taxon>
        <taxon>Endozoicomonadaceae</taxon>
        <taxon>Candidatus Endonucleibacter</taxon>
    </lineage>
</organism>
<comment type="caution">
    <text evidence="1">The sequence shown here is derived from an EMBL/GenBank/DDBJ whole genome shotgun (WGS) entry which is preliminary data.</text>
</comment>
<proteinExistence type="predicted"/>
<evidence type="ECO:0000313" key="2">
    <source>
        <dbReference type="Proteomes" id="UP001178148"/>
    </source>
</evidence>
<protein>
    <submittedName>
        <fullName evidence="1">Uncharacterized protein</fullName>
    </submittedName>
</protein>
<dbReference type="EMBL" id="JASXSV010000001">
    <property type="protein sequence ID" value="MDP0587897.1"/>
    <property type="molecule type" value="Genomic_DNA"/>
</dbReference>